<dbReference type="EMBL" id="CP027667">
    <property type="protein sequence ID" value="AVO50781.1"/>
    <property type="molecule type" value="Genomic_DNA"/>
</dbReference>
<accession>A0A2R3QG77</accession>
<dbReference type="RefSeq" id="WP_106685174.1">
    <property type="nucleotide sequence ID" value="NZ_CP027667.1"/>
</dbReference>
<protein>
    <submittedName>
        <fullName evidence="1">Uncharacterized protein</fullName>
    </submittedName>
</protein>
<dbReference type="AlphaFoldDB" id="A0A2R3QG77"/>
<gene>
    <name evidence="1" type="ORF">C6568_17270</name>
</gene>
<proteinExistence type="predicted"/>
<evidence type="ECO:0000313" key="2">
    <source>
        <dbReference type="Proteomes" id="UP000237925"/>
    </source>
</evidence>
<evidence type="ECO:0000313" key="1">
    <source>
        <dbReference type="EMBL" id="AVO50781.1"/>
    </source>
</evidence>
<name>A0A2R3QG77_9BURK</name>
<reference evidence="1 2" key="1">
    <citation type="submission" date="2018-03" db="EMBL/GenBank/DDBJ databases">
        <title>Genome sequencing of Melaminivora sp.</title>
        <authorList>
            <person name="Kim S.-J."/>
            <person name="Heo J."/>
            <person name="Ahn J.-H."/>
            <person name="Kwon S.-W."/>
        </authorList>
    </citation>
    <scope>NUCLEOTIDE SEQUENCE [LARGE SCALE GENOMIC DNA]</scope>
    <source>
        <strain evidence="1 2">SC2-9</strain>
    </source>
</reference>
<keyword evidence="2" id="KW-1185">Reference proteome</keyword>
<dbReference type="KEGG" id="mela:C6568_17270"/>
<sequence>MTPFALTPEMTSSSGTFYPTGYVFALFKDEQAARDAGQRLRDGGRDDVAYANPQDIMQHIVRTLGNADDPLPSVGAEGVIVRRIAELASGGCHGLLFKATDDDTPDSLRALLQSVSATAAFYYRRLIIEDLITA</sequence>
<organism evidence="1 2">
    <name type="scientific">Melaminivora suipulveris</name>
    <dbReference type="NCBI Taxonomy" id="2109913"/>
    <lineage>
        <taxon>Bacteria</taxon>
        <taxon>Pseudomonadati</taxon>
        <taxon>Pseudomonadota</taxon>
        <taxon>Betaproteobacteria</taxon>
        <taxon>Burkholderiales</taxon>
        <taxon>Comamonadaceae</taxon>
        <taxon>Melaminivora</taxon>
    </lineage>
</organism>
<dbReference type="OrthoDB" id="7064156at2"/>
<dbReference type="Proteomes" id="UP000237925">
    <property type="component" value="Chromosome"/>
</dbReference>